<reference evidence="3 4" key="1">
    <citation type="submission" date="2020-10" db="EMBL/GenBank/DDBJ databases">
        <title>Wide distribution of Phycisphaera-like planctomycetes from WD2101 soil group in peatlands and genome analysis of the first cultivated representative.</title>
        <authorList>
            <person name="Dedysh S.N."/>
            <person name="Beletsky A.V."/>
            <person name="Ivanova A."/>
            <person name="Kulichevskaya I.S."/>
            <person name="Suzina N.E."/>
            <person name="Philippov D.A."/>
            <person name="Rakitin A.L."/>
            <person name="Mardanov A.V."/>
            <person name="Ravin N.V."/>
        </authorList>
    </citation>
    <scope>NUCLEOTIDE SEQUENCE [LARGE SCALE GENOMIC DNA]</scope>
    <source>
        <strain evidence="3 4">M1803</strain>
    </source>
</reference>
<feature type="transmembrane region" description="Helical" evidence="1">
    <location>
        <begin position="101"/>
        <end position="122"/>
    </location>
</feature>
<evidence type="ECO:0000256" key="1">
    <source>
        <dbReference type="SAM" id="Phobius"/>
    </source>
</evidence>
<feature type="transmembrane region" description="Helical" evidence="1">
    <location>
        <begin position="156"/>
        <end position="175"/>
    </location>
</feature>
<feature type="domain" description="DUF7577" evidence="2">
    <location>
        <begin position="8"/>
        <end position="32"/>
    </location>
</feature>
<feature type="transmembrane region" description="Helical" evidence="1">
    <location>
        <begin position="129"/>
        <end position="150"/>
    </location>
</feature>
<keyword evidence="1" id="KW-1133">Transmembrane helix</keyword>
<dbReference type="KEGG" id="hbs:IPV69_17690"/>
<organism evidence="3 4">
    <name type="scientific">Humisphaera borealis</name>
    <dbReference type="NCBI Taxonomy" id="2807512"/>
    <lineage>
        <taxon>Bacteria</taxon>
        <taxon>Pseudomonadati</taxon>
        <taxon>Planctomycetota</taxon>
        <taxon>Phycisphaerae</taxon>
        <taxon>Tepidisphaerales</taxon>
        <taxon>Tepidisphaeraceae</taxon>
        <taxon>Humisphaera</taxon>
    </lineage>
</organism>
<dbReference type="InterPro" id="IPR055999">
    <property type="entry name" value="DUF7577"/>
</dbReference>
<dbReference type="Proteomes" id="UP000593765">
    <property type="component" value="Chromosome"/>
</dbReference>
<keyword evidence="4" id="KW-1185">Reference proteome</keyword>
<sequence>MTTSTEFVTCPHCGAQNYQTAQLCHHCQMALPTVATSPRLVTGGAEATSSAGAKLQSDELRKQSKKATNTLLAVAILNLVAGAIFYAIGSQAGRNRMDETVLATILAVSGLFGALYFGLWFWARKTPFLPSLIGMIIYVIFTVVTFALNASSGKVTIPWLNIVIIALLVQGMNAAKKSDEIKRKFGLQ</sequence>
<dbReference type="EMBL" id="CP063458">
    <property type="protein sequence ID" value="QOV88083.1"/>
    <property type="molecule type" value="Genomic_DNA"/>
</dbReference>
<keyword evidence="1" id="KW-0812">Transmembrane</keyword>
<protein>
    <recommendedName>
        <fullName evidence="2">DUF7577 domain-containing protein</fullName>
    </recommendedName>
</protein>
<gene>
    <name evidence="3" type="ORF">IPV69_17690</name>
</gene>
<evidence type="ECO:0000259" key="2">
    <source>
        <dbReference type="Pfam" id="PF24463"/>
    </source>
</evidence>
<keyword evidence="1" id="KW-0472">Membrane</keyword>
<dbReference type="AlphaFoldDB" id="A0A7M2WRM7"/>
<proteinExistence type="predicted"/>
<accession>A0A7M2WRM7</accession>
<evidence type="ECO:0000313" key="4">
    <source>
        <dbReference type="Proteomes" id="UP000593765"/>
    </source>
</evidence>
<feature type="transmembrane region" description="Helical" evidence="1">
    <location>
        <begin position="70"/>
        <end position="89"/>
    </location>
</feature>
<dbReference type="RefSeq" id="WP_206291051.1">
    <property type="nucleotide sequence ID" value="NZ_CP063458.1"/>
</dbReference>
<dbReference type="Pfam" id="PF24463">
    <property type="entry name" value="DUF7577"/>
    <property type="match status" value="1"/>
</dbReference>
<name>A0A7M2WRM7_9BACT</name>
<evidence type="ECO:0000313" key="3">
    <source>
        <dbReference type="EMBL" id="QOV88083.1"/>
    </source>
</evidence>